<dbReference type="SUPFAM" id="SSF47413">
    <property type="entry name" value="lambda repressor-like DNA-binding domains"/>
    <property type="match status" value="1"/>
</dbReference>
<evidence type="ECO:0000259" key="2">
    <source>
        <dbReference type="PROSITE" id="PS50943"/>
    </source>
</evidence>
<dbReference type="InterPro" id="IPR013430">
    <property type="entry name" value="Toxin_antidote_HigA"/>
</dbReference>
<keyword evidence="1" id="KW-0238">DNA-binding</keyword>
<dbReference type="CDD" id="cd00093">
    <property type="entry name" value="HTH_XRE"/>
    <property type="match status" value="1"/>
</dbReference>
<organism evidence="3">
    <name type="scientific">mine drainage metagenome</name>
    <dbReference type="NCBI Taxonomy" id="410659"/>
    <lineage>
        <taxon>unclassified sequences</taxon>
        <taxon>metagenomes</taxon>
        <taxon>ecological metagenomes</taxon>
    </lineage>
</organism>
<dbReference type="AlphaFoldDB" id="A0A1J5NZ52"/>
<dbReference type="GO" id="GO:0003677">
    <property type="term" value="F:DNA binding"/>
    <property type="evidence" value="ECO:0007669"/>
    <property type="project" value="UniProtKB-KW"/>
</dbReference>
<protein>
    <submittedName>
        <fullName evidence="3">Putative HTH-type transcriptional regulator YbaQ</fullName>
    </submittedName>
</protein>
<dbReference type="InterPro" id="IPR001387">
    <property type="entry name" value="Cro/C1-type_HTH"/>
</dbReference>
<comment type="caution">
    <text evidence="3">The sequence shown here is derived from an EMBL/GenBank/DDBJ whole genome shotgun (WGS) entry which is preliminary data.</text>
</comment>
<dbReference type="PANTHER" id="PTHR36924:SF1">
    <property type="entry name" value="ANTITOXIN HIGA-1"/>
    <property type="match status" value="1"/>
</dbReference>
<dbReference type="PROSITE" id="PS50943">
    <property type="entry name" value="HTH_CROC1"/>
    <property type="match status" value="1"/>
</dbReference>
<dbReference type="InterPro" id="IPR010982">
    <property type="entry name" value="Lambda_DNA-bd_dom_sf"/>
</dbReference>
<dbReference type="NCBIfam" id="TIGR02607">
    <property type="entry name" value="antidote_HigA"/>
    <property type="match status" value="1"/>
</dbReference>
<evidence type="ECO:0000256" key="1">
    <source>
        <dbReference type="ARBA" id="ARBA00023125"/>
    </source>
</evidence>
<feature type="domain" description="HTH cro/C1-type" evidence="2">
    <location>
        <begin position="25"/>
        <end position="70"/>
    </location>
</feature>
<sequence>MIKKGVAPLHPGAVLKGLYLDSMEISIAEAAVKLGVARKTSSQLVNGHMGVSAEMAIRLSKALNTTPQLWMNMQQSYDLWIAEKKLDSIRAVPFAIAS</sequence>
<dbReference type="Pfam" id="PF01381">
    <property type="entry name" value="HTH_3"/>
    <property type="match status" value="1"/>
</dbReference>
<gene>
    <name evidence="3" type="primary">ybaQ_14</name>
    <name evidence="3" type="ORF">GALL_539100</name>
</gene>
<reference evidence="3" key="1">
    <citation type="submission" date="2016-10" db="EMBL/GenBank/DDBJ databases">
        <title>Sequence of Gallionella enrichment culture.</title>
        <authorList>
            <person name="Poehlein A."/>
            <person name="Muehling M."/>
            <person name="Daniel R."/>
        </authorList>
    </citation>
    <scope>NUCLEOTIDE SEQUENCE</scope>
</reference>
<dbReference type="EMBL" id="MLJW01008037">
    <property type="protein sequence ID" value="OIQ64537.1"/>
    <property type="molecule type" value="Genomic_DNA"/>
</dbReference>
<accession>A0A1J5NZ52</accession>
<proteinExistence type="predicted"/>
<dbReference type="Gene3D" id="1.10.260.40">
    <property type="entry name" value="lambda repressor-like DNA-binding domains"/>
    <property type="match status" value="1"/>
</dbReference>
<dbReference type="SMART" id="SM00530">
    <property type="entry name" value="HTH_XRE"/>
    <property type="match status" value="1"/>
</dbReference>
<dbReference type="PANTHER" id="PTHR36924">
    <property type="entry name" value="ANTITOXIN HIGA-1"/>
    <property type="match status" value="1"/>
</dbReference>
<name>A0A1J5NZ52_9ZZZZ</name>
<evidence type="ECO:0000313" key="3">
    <source>
        <dbReference type="EMBL" id="OIQ64537.1"/>
    </source>
</evidence>